<dbReference type="PROSITE" id="PS51157">
    <property type="entry name" value="ZF_UBR"/>
    <property type="match status" value="1"/>
</dbReference>
<evidence type="ECO:0000256" key="5">
    <source>
        <dbReference type="ARBA" id="ARBA00022723"/>
    </source>
</evidence>
<dbReference type="PROSITE" id="PS52043">
    <property type="entry name" value="UBR4_E3"/>
    <property type="match status" value="1"/>
</dbReference>
<evidence type="ECO:0000256" key="4">
    <source>
        <dbReference type="ARBA" id="ARBA00022692"/>
    </source>
</evidence>
<sequence length="5123" mass="566432">MAQLQPLVDVLHSPGSSSPPLPASTSPQSVSDPSLQHALRHLSALISRLPSYLQQPQVEKQEEKEEEEKGDDKKNTELDSLTGRDTHSWSSSQLDFVLNLTQASIFHFRHVPIELGLTEPVEGVFCSTIDACIESFKKLTRSGKAKESLSSSDEQLYNKLLHLMELALDEGKTMGAPPILNCSKEELQGLDIYGPLNVSFQEFRSRNSLDSFKIGRQETEITEDILQLLTSDQPLKLGIHDVEKSLPEFSNMISASQHYAVSNAGVHRELVSTCGSILANFDFKSVEDSQAQLRLRLSLISRMLRLLCSLSKFASGFPHMEDIVSGLVALVAWTPQLLMEEVSLNMEEINNYCCYATFISSVIALAEAVGFGNCFTQNLRLFVAASALDILVSTRSNSGKGLPLQKLPAVLEPQVVSYISGLITAMHAQNWRSNGISHARKHGRSWVLCKSPMLNLRSQHFDLTVERSQREMMQMVFPDGETWLVGLLNAVGQLYSIGTEASPAGEKALLRRKEIDAGSSVEGSCVPCEDEALFGNLFSESSRQPSSSDSNSLSHVENRSCVFHDTVLQAVINVLIFIRDCIFCLGCQTSCYQGLQKHMNAEGIDLLLQIFFHSSSEKVDAHCSIDLILQLSKVTFDLINFILVNGILSFQLEQHLLCRILETGYMGCTMPSKTLAILIKVLIHHSSTQGAEQHDLLTLAVWKSFREKVASSFHDCEWADLPVVEAAANLPSVFLVEALLMAFHSSSASARLSILKDVKVLLSDLSDGSINMEVTRLDSCSLLFSKMMMIFKYMCVHFKAFPSWLITDLKVNLSRASGEGSQHSTAVGFSFASMAATTGQGLRDAGPVSGQTGVSDAFLAQLYDINVFCKGDGDLTEISESMGGVVNVGGSILGFLDRWRGRAVLKVEEMLVERHTFFIGWSTICSFSKGSKFCTFSEFSEISGDTSGAELILRFTQTLLSFFYHGPSKGADGILSFWQAFLKNTISGFEALGERAVKNFSIDRLRQNSMLSLLIYFLQKGFEVSNAITSQESQHEELQNFCRHLACGYKDDGSLEGLLKTLLSILSSTIDSFHHSVLDILNDKQKCEVSPSVLLVLRGGLSWTKQDQLFTKLGVSFSPLHTLLRRGMPVSWHTEMLSKVTAFGNFSDLEKFFLPSLLHGHPCSYHPASAMVMSCMCLIDCVLDTIKSILKADKISGHHGVVEGLLEPLMVVKFEEIFESVVTKCEEVLSVLHPSKDERSGVCHLYLIKQKEALLKALSCSGQISDSIREELILHVVEVFTTIYTDPTRCDVFRQYFTSGGGSLSSLVDVLDGCHQETVNLKVLQFLTNVVGIESMTHGGLGSALQEKLLKTDSKALSLWLEQRLLGSSNKPADGSLTIPSSSNSVRDVLVAFLNGLVSSEFTLEGKDLHSHLLNSLLLSLDQAFSCPDSSGRRSYFTILLQLANREPYIRRVLQSVIQLMGKLSGQSIHMEGLKALLTFLISLLNSFGNQRGQILCKVVDGKGWHASVAGLPHSTNKNKLSEPRKTLEIANAVMDQSGHSADCDAVSVDDEEDDGTSDGEITSLEKDEEDDGNNSEKTLASRVCTFTSSGNNFMEQHWYFCYTCDLTVSKGCCSVCAKVCHRGHKVVYSRLSRFFCDCGAGGVRGQSCVCLKPRKYVSPAPVVTSTDQEQPPSDSDSDLDDDVWIDNEKLSKASINECEETQLLSVLSDLDVEGHVLALCDRLLNNFNWIKCSMPSIQDEIGLGDDKNLILKSDFMQLRRFYKSGSFDMKIKAEYVNAKELKSHLVNGTLFKSVLSTNGRGKLAVGEGDKVTIFDVEQVIGPPSSTPVTVDKTTVKPLSKNSVRFELVHLEFNRANESYLAVAGYEDCQIFTVNSRGEVTDRLAVELALQDSHICRVLWVPGSQVQLMVVTSRFVKVYDLSQDNISPVQYCTILEDHIMDASLIPLGQGQFVLVVLSYSGFLYRFCIAAGAEPGARVLTENILIPDRFQVTKGVSLHYSSALKLLLVSFSDGLSLVGRLDTEATCFLEVLSLLEVDHDGKPNGAGLHHWTGLDGGRGLFVALNNQRSNSAVAISFGSVEIEAQYLRSSGSLGCPRVDGITSYRSSLKEKHDLLILHDDGSLQVFCVGQGNESVGDSVRTSTLEAEQVKKLGDAILGSRAGNSPAPVFPLDFFEKTTCITNDIRLGGDVLRNLDSEGAKMSLASDDGFLEGPNPSGFKITIFNSNADVVMVGCRVHVGNSSTSHIPSELRIFQRAVKLEEGVRSWYDLPFTNAEALLADEEFTLTVGSTFGGFSLPRIDNLEVYGRPKEDFGWKEKLEAVLDMETQASVSGSVGSRSKLKFFKSASTEEQIVADCFRFLFSYFMAVRTKSTLELSGINIEASRRRCKPLLELVFESDRQPYLQAAARRVLHALYPTKDAFYQAKDTLRLTGVSRVCPVLASKMRLGGSTLSSVTQEFTVQLRAVCKIALHRRSNFASFLECHGPSIIEDLMKVLWELLTLDLPDADTVNCLIVPSVDLIYGYAECLALRTNNGLGTLLSVAPAVTLFKKLLFAPHEIVRASCSLAMSSRLLQVPFPKQTILAHDDIGENTKSTTLPSESGPGAGGSDGQVMMDEDGGNASVQFCCDGCSTVPIVGRRWHCNICPDFDLCEACYEIMDGDRLPPPHSRDHPMSAILIDNDNAVGDIGFASIEDLSDENLLQVATALSMQTGSIPLGSSLDVSDSRTDSLNAALESRGTTISASKRALNSLLLKSLIDESRGWMKQMSGAQALPLMQFFYRLASACTSPFIEASGTESINLEMFVTLLLEELSLGDPLSIKTRSNFGEVVVLVFTFFNLMLRNWHQPGSDHSLAKPTSRGGEVSQAMPSSSGTGSPSSDEGQVKGESGTQLDRACAALRQQQLMNYLFLLVQQLGQIFKSSSRNLEASPVTLTGAVCGALLTVKKEFAAGNFAPFFTDSYAKAHRNDLFGEFHRLLLESTFRLAYNLVRPEKGSDKDQVSGKMLGTPDLKLDGWQEVLCSFINNPHTTSIRRFARRLLLHLCGSKGHYYNVRDAWQLSREVRKLFKLVQKAGGFHSLLVYERSVKLVKCLSAVVEVASARPRNWQKYCSRHPEILQFLFSGIFAFGEESVVQTLKLLMLAFYAGKESGVSSASKGETADSANAVADNGTKQNNDVRKKKRGSTEDSPDTGSEKPFLDMELSVEQLAAEDGSVLLRFIDAFLLEWNASCVRAEAKAVLMGAWYHGKSPVRELLLKKLLLKVPVLPSYGQNITAYTELLTWILGKGLQGSGSNNQEYAVVQSCLTNNAVKVLFDTLCSQNELLANHPNSRIYYTLSSLVDFDGYYLESEPCLACSCPEVPYTRMKLDSLKSETKFTDNRILVKCVGSHTIQSVTMNVHDARRSKSVKVLNLYYNNKPVTDLSELKNNWSLWKRAKSCYLAFNQTELKVEFSIPITACNFMIELDAFYENLQASSLESLQCPRCSRYVTDKHGICGNCHENAYQCRQCRNINYENLDSFLCNECGYSKYGRFEFNFMAKPSFNFENMENDEDMKKGLAAIELESENAHKRYQQLLGFKKPLLKLVSSIGETETDSQQKDSVQQMIVSLPGSSSFKINRKIAILGVLYGEKCKMAFDSVSRSVQNLQGLRRVLSSYLEQKRSSGTELVASKPSTTRPSNRCYGCANTFVAHCLEWLQVLAKMPHCRQQLVSAGILAELFENNIHQGSKMARVQARSVLCAFTEGDTAAVGQLNNLIKQKALYCLDHHRSIDIATCVREELSLLSETCALVDEFWESRLRVVFQLLFTSIQVGARHPVIAEHIILPCLRIISQACTPPKAEASIVETEKPSSGQRSETRTVEIDQVSSAIHRVNNVLVPKTQSSSLEKDSDQELRGHDAPLVSYVEWKNGAAYVDFVRRQYIASQGARPAVLKTRRDPKRAEFLALKYILRWKRRACKISLKNEFSAFEESSWVCELALSACSQAIRVEMCGLIEVLCSQSPARRSKFLNLLMALLPATRTAGESACDYFELLHKMIETEDARLFLTVRGFLQTLCKLITEEVNRIEAQEHTFHVDISQGYILHKLIELLGKFLQVPNIRVRFMKEGLLSQILEALLVVRGLVVQKTKLIGDCSRLLRDLSDGLLEESFENKRHFIRACIVGLQTHRRLRNDRTLVYILELLCNIICPMKPEPAYMMVLNKAHTQEEFIRGSMTKNPYSSLEVGPLMRDVKNKICHQLDLLGLIEDDYGMELLVAGHIISLDLSVAQVYEQVWKKFQNQQLGSGVGSGGGAGTMSGRECPPMTITYRLQGLDGEATEPMIKELEDDREETQDPEVEFCIAGVMRECDGLEVVLNMVEALTDDEIRSSQEELALVLKLLMYCCKIRENRLALLALGALGVLIDTSRRAFAVEATESAERLLLIVECLVTEANENDIGIAKSSLSVSKLPDGDGSQAAYVVQTFLERLSHAHGAEKSSKQQRNNDMVARILPYLTYGEQTAMELLVKYFDPYLHDWSSFDQLIRMYNEKTGDVNLPQQATQQLLALENFCKVTESIKHDAQGEKLKGIIMEKGIITECIQHLRRAFAVFESASDYKATVEWAQSLELPSIPIILSILKGLSSGHKMTQKSLKEGGVLPLLHALEGVPGESEIGVRAENLMDALADKEGKGEGFLSEEVMKLRHATREETRKRALQKREELLQGLGMRSETTSGGERIVISLPSIEGLDDVQEEEAGLACMVCREGYSLCPSDMLGTYCYSKRVNLGIGTNHNTRAEWVYTTVSHFNVIHFQCHLEAKRADASLRNPKKEWDGAALRNNETLCNNLFPLRGPSVSLSQYARCVDQYWDNLNALGRADGSRLRLLIYDVVLMLARFATGASFSTDSKGGGKESNSRLLPFMLQMACHLYDQGGVSQKRLQSKALATYLNTPSLQEITPSGSKSSTGSGPQRLGAVDETVQFMMFKHGRSSLAASPVASAAAPTRSSAESLNSTSFSKPVEDDLQSGAMDNKQLFTVVQPMLIYTGLVDQLQHYLKLGPVRTQACGSVQEDHSKGEGGSVHAALEPWEVAMKERLRDIKAMLGFSNKLLEWLDEMQRAEDLQEAFDVMGALGDALAGHSSCEEFIIDAINSNSMR</sequence>
<dbReference type="Gene3D" id="3.30.60.90">
    <property type="match status" value="1"/>
</dbReference>
<accession>A0A9D4URN8</accession>
<evidence type="ECO:0000259" key="16">
    <source>
        <dbReference type="PROSITE" id="PS50135"/>
    </source>
</evidence>
<feature type="zinc finger region" description="UBR-type" evidence="13">
    <location>
        <begin position="1583"/>
        <end position="1654"/>
    </location>
</feature>
<feature type="compositionally biased region" description="Low complexity" evidence="15">
    <location>
        <begin position="2866"/>
        <end position="2876"/>
    </location>
</feature>
<name>A0A9D4URN8_ADICA</name>
<feature type="region of interest" description="Disordered" evidence="15">
    <location>
        <begin position="2588"/>
        <end position="2612"/>
    </location>
</feature>
<dbReference type="PROSITE" id="PS50135">
    <property type="entry name" value="ZF_ZZ_2"/>
    <property type="match status" value="1"/>
</dbReference>
<dbReference type="InterPro" id="IPR036322">
    <property type="entry name" value="WD40_repeat_dom_sf"/>
</dbReference>
<dbReference type="InterPro" id="IPR000433">
    <property type="entry name" value="Znf_ZZ"/>
</dbReference>
<dbReference type="GO" id="GO:0009926">
    <property type="term" value="P:auxin polar transport"/>
    <property type="evidence" value="ECO:0007669"/>
    <property type="project" value="TreeGrafter"/>
</dbReference>
<feature type="region of interest" description="Disordered" evidence="15">
    <location>
        <begin position="53"/>
        <end position="88"/>
    </location>
</feature>
<evidence type="ECO:0000256" key="13">
    <source>
        <dbReference type="PROSITE-ProRule" id="PRU00508"/>
    </source>
</evidence>
<dbReference type="GO" id="GO:0016020">
    <property type="term" value="C:membrane"/>
    <property type="evidence" value="ECO:0007669"/>
    <property type="project" value="UniProtKB-SubCell"/>
</dbReference>
<keyword evidence="8" id="KW-1133">Transmembrane helix</keyword>
<dbReference type="PANTHER" id="PTHR21725:SF1">
    <property type="entry name" value="E3 UBIQUITIN-PROTEIN LIGASE UBR4"/>
    <property type="match status" value="1"/>
</dbReference>
<evidence type="ECO:0000256" key="11">
    <source>
        <dbReference type="ARBA" id="ARBA00070858"/>
    </source>
</evidence>
<dbReference type="GO" id="GO:0009734">
    <property type="term" value="P:auxin-activated signaling pathway"/>
    <property type="evidence" value="ECO:0007669"/>
    <property type="project" value="UniProtKB-KW"/>
</dbReference>
<dbReference type="Proteomes" id="UP000886520">
    <property type="component" value="Chromosome 12"/>
</dbReference>
<dbReference type="OrthoDB" id="30336at2759"/>
<evidence type="ECO:0000313" key="18">
    <source>
        <dbReference type="EMBL" id="KAI5072138.1"/>
    </source>
</evidence>
<feature type="domain" description="UBR-type" evidence="17">
    <location>
        <begin position="1583"/>
        <end position="1654"/>
    </location>
</feature>
<evidence type="ECO:0000256" key="3">
    <source>
        <dbReference type="ARBA" id="ARBA00022473"/>
    </source>
</evidence>
<dbReference type="Pfam" id="PF24079">
    <property type="entry name" value="UBR4"/>
    <property type="match status" value="1"/>
</dbReference>
<dbReference type="InterPro" id="IPR043145">
    <property type="entry name" value="Znf_ZZ_sf"/>
</dbReference>
<evidence type="ECO:0000256" key="14">
    <source>
        <dbReference type="PROSITE-ProRule" id="PRU01388"/>
    </source>
</evidence>
<keyword evidence="19" id="KW-1185">Reference proteome</keyword>
<dbReference type="SMART" id="SM00291">
    <property type="entry name" value="ZnF_ZZ"/>
    <property type="match status" value="1"/>
</dbReference>
<keyword evidence="6 12" id="KW-0863">Zinc-finger</keyword>
<dbReference type="EMBL" id="JABFUD020000012">
    <property type="protein sequence ID" value="KAI5072138.1"/>
    <property type="molecule type" value="Genomic_DNA"/>
</dbReference>
<dbReference type="CDD" id="cd19681">
    <property type="entry name" value="UBR-box_BIG_like"/>
    <property type="match status" value="1"/>
</dbReference>
<keyword evidence="4" id="KW-0812">Transmembrane</keyword>
<feature type="region of interest" description="UBR4 E3 catalytic module" evidence="14">
    <location>
        <begin position="4599"/>
        <end position="5120"/>
    </location>
</feature>
<dbReference type="SUPFAM" id="SSF50978">
    <property type="entry name" value="WD40 repeat-like"/>
    <property type="match status" value="1"/>
</dbReference>
<evidence type="ECO:0000256" key="6">
    <source>
        <dbReference type="ARBA" id="ARBA00022771"/>
    </source>
</evidence>
<keyword evidence="9" id="KW-0472">Membrane</keyword>
<dbReference type="CDD" id="cd02249">
    <property type="entry name" value="ZZ"/>
    <property type="match status" value="1"/>
</dbReference>
<proteinExistence type="inferred from homology"/>
<dbReference type="InterPro" id="IPR003126">
    <property type="entry name" value="Znf_UBR"/>
</dbReference>
<dbReference type="PROSITE" id="PS01357">
    <property type="entry name" value="ZF_ZZ_1"/>
    <property type="match status" value="1"/>
</dbReference>
<feature type="region of interest" description="Disordered" evidence="15">
    <location>
        <begin position="4971"/>
        <end position="4991"/>
    </location>
</feature>
<evidence type="ECO:0000256" key="10">
    <source>
        <dbReference type="ARBA" id="ARBA00023294"/>
    </source>
</evidence>
<dbReference type="SMART" id="SM00396">
    <property type="entry name" value="ZnF_UBR1"/>
    <property type="match status" value="1"/>
</dbReference>
<feature type="region of interest" description="Disordered" evidence="15">
    <location>
        <begin position="1"/>
        <end position="35"/>
    </location>
</feature>
<keyword evidence="10" id="KW-0927">Auxin signaling pathway</keyword>
<keyword evidence="7" id="KW-0862">Zinc</keyword>
<comment type="similarity">
    <text evidence="2 14">Belongs to the UBR4 family.</text>
</comment>
<evidence type="ECO:0000259" key="17">
    <source>
        <dbReference type="PROSITE" id="PS51157"/>
    </source>
</evidence>
<gene>
    <name evidence="18" type="ORF">GOP47_0012244</name>
</gene>
<evidence type="ECO:0000313" key="19">
    <source>
        <dbReference type="Proteomes" id="UP000886520"/>
    </source>
</evidence>
<dbReference type="Pfam" id="PF00569">
    <property type="entry name" value="ZZ"/>
    <property type="match status" value="1"/>
</dbReference>
<evidence type="ECO:0000256" key="1">
    <source>
        <dbReference type="ARBA" id="ARBA00004141"/>
    </source>
</evidence>
<evidence type="ECO:0000256" key="15">
    <source>
        <dbReference type="SAM" id="MobiDB-lite"/>
    </source>
</evidence>
<protein>
    <recommendedName>
        <fullName evidence="11">Auxin transport protein BIG</fullName>
    </recommendedName>
</protein>
<feature type="compositionally biased region" description="Acidic residues" evidence="15">
    <location>
        <begin position="1548"/>
        <end position="1558"/>
    </location>
</feature>
<dbReference type="GO" id="GO:0008270">
    <property type="term" value="F:zinc ion binding"/>
    <property type="evidence" value="ECO:0007669"/>
    <property type="project" value="UniProtKB-KW"/>
</dbReference>
<evidence type="ECO:0000256" key="8">
    <source>
        <dbReference type="ARBA" id="ARBA00022989"/>
    </source>
</evidence>
<comment type="caution">
    <text evidence="18">The sequence shown here is derived from an EMBL/GenBank/DDBJ whole genome shotgun (WGS) entry which is preliminary data.</text>
</comment>
<dbReference type="Pfam" id="PF13764">
    <property type="entry name" value="E3_UbLigase_R4"/>
    <property type="match status" value="1"/>
</dbReference>
<feature type="compositionally biased region" description="Basic and acidic residues" evidence="15">
    <location>
        <begin position="70"/>
        <end position="87"/>
    </location>
</feature>
<dbReference type="GO" id="GO:0005829">
    <property type="term" value="C:cytosol"/>
    <property type="evidence" value="ECO:0007669"/>
    <property type="project" value="TreeGrafter"/>
</dbReference>
<organism evidence="18 19">
    <name type="scientific">Adiantum capillus-veneris</name>
    <name type="common">Maidenhair fern</name>
    <dbReference type="NCBI Taxonomy" id="13818"/>
    <lineage>
        <taxon>Eukaryota</taxon>
        <taxon>Viridiplantae</taxon>
        <taxon>Streptophyta</taxon>
        <taxon>Embryophyta</taxon>
        <taxon>Tracheophyta</taxon>
        <taxon>Polypodiopsida</taxon>
        <taxon>Polypodiidae</taxon>
        <taxon>Polypodiales</taxon>
        <taxon>Pteridineae</taxon>
        <taxon>Pteridaceae</taxon>
        <taxon>Vittarioideae</taxon>
        <taxon>Adiantum</taxon>
    </lineage>
</organism>
<keyword evidence="3" id="KW-0217">Developmental protein</keyword>
<feature type="region of interest" description="Disordered" evidence="15">
    <location>
        <begin position="2848"/>
        <end position="2884"/>
    </location>
</feature>
<feature type="region of interest" description="Disordered" evidence="15">
    <location>
        <begin position="3147"/>
        <end position="3192"/>
    </location>
</feature>
<dbReference type="SUPFAM" id="SSF57850">
    <property type="entry name" value="RING/U-box"/>
    <property type="match status" value="1"/>
</dbReference>
<evidence type="ECO:0000256" key="9">
    <source>
        <dbReference type="ARBA" id="ARBA00023136"/>
    </source>
</evidence>
<dbReference type="InterPro" id="IPR025704">
    <property type="entry name" value="E3_Ub_ligase_UBR4_C"/>
</dbReference>
<evidence type="ECO:0000256" key="12">
    <source>
        <dbReference type="PROSITE-ProRule" id="PRU00228"/>
    </source>
</evidence>
<keyword evidence="5" id="KW-0479">Metal-binding</keyword>
<evidence type="ECO:0000256" key="7">
    <source>
        <dbReference type="ARBA" id="ARBA00022833"/>
    </source>
</evidence>
<reference evidence="18" key="1">
    <citation type="submission" date="2021-01" db="EMBL/GenBank/DDBJ databases">
        <title>Adiantum capillus-veneris genome.</title>
        <authorList>
            <person name="Fang Y."/>
            <person name="Liao Q."/>
        </authorList>
    </citation>
    <scope>NUCLEOTIDE SEQUENCE</scope>
    <source>
        <strain evidence="18">H3</strain>
        <tissue evidence="18">Leaf</tissue>
    </source>
</reference>
<feature type="domain" description="ZZ-type" evidence="16">
    <location>
        <begin position="2620"/>
        <end position="2679"/>
    </location>
</feature>
<dbReference type="InterPro" id="IPR056530">
    <property type="entry name" value="UBR4-like_dom"/>
</dbReference>
<dbReference type="FunFam" id="3.30.60.90:FF:000010">
    <property type="entry name" value="auxin transport protein BIG"/>
    <property type="match status" value="1"/>
</dbReference>
<dbReference type="PANTHER" id="PTHR21725">
    <property type="entry name" value="E3 UBIQUITIN-PROTEIN LIGASE UBR4"/>
    <property type="match status" value="1"/>
</dbReference>
<dbReference type="GO" id="GO:0009506">
    <property type="term" value="C:plasmodesma"/>
    <property type="evidence" value="ECO:0007669"/>
    <property type="project" value="TreeGrafter"/>
</dbReference>
<evidence type="ECO:0000256" key="2">
    <source>
        <dbReference type="ARBA" id="ARBA00009970"/>
    </source>
</evidence>
<feature type="region of interest" description="Disordered" evidence="15">
    <location>
        <begin position="1546"/>
        <end position="1576"/>
    </location>
</feature>
<comment type="subcellular location">
    <subcellularLocation>
        <location evidence="1">Membrane</location>
        <topology evidence="1">Multi-pass membrane protein</topology>
    </subcellularLocation>
</comment>
<dbReference type="InterPro" id="IPR045189">
    <property type="entry name" value="UBR4-like"/>
</dbReference>